<organism evidence="1 2">
    <name type="scientific">Pantoea endophytica</name>
    <dbReference type="NCBI Taxonomy" id="92488"/>
    <lineage>
        <taxon>Bacteria</taxon>
        <taxon>Pseudomonadati</taxon>
        <taxon>Pseudomonadota</taxon>
        <taxon>Gammaproteobacteria</taxon>
        <taxon>Enterobacterales</taxon>
        <taxon>Erwiniaceae</taxon>
        <taxon>Pantoea</taxon>
    </lineage>
</organism>
<dbReference type="EMBL" id="PJRT01000005">
    <property type="protein sequence ID" value="PLR26312.1"/>
    <property type="molecule type" value="Genomic_DNA"/>
</dbReference>
<evidence type="ECO:0008006" key="3">
    <source>
        <dbReference type="Google" id="ProtNLM"/>
    </source>
</evidence>
<gene>
    <name evidence="1" type="ORF">PZBJ_05860</name>
</gene>
<sequence length="115" mass="13256">MFKKMVYTLVLSLYSLTKCTAEPDNNLWLNPDAVHSVHSGYIEGYENFIFAVPDKNISSDEAKSHRLDPSRKHQKLKDLKKGKIKKTVVTEDNCAFRFMTKRGCEESAFGEYFLD</sequence>
<evidence type="ECO:0000313" key="1">
    <source>
        <dbReference type="EMBL" id="PLR26312.1"/>
    </source>
</evidence>
<proteinExistence type="predicted"/>
<dbReference type="RefSeq" id="WP_101761630.1">
    <property type="nucleotide sequence ID" value="NZ_PJRT01000005.1"/>
</dbReference>
<reference evidence="2" key="1">
    <citation type="submission" date="2017-12" db="EMBL/GenBank/DDBJ databases">
        <title>The genome sequence of Pantoea sp. 596.</title>
        <authorList>
            <person name="Gao J."/>
            <person name="Mao X."/>
            <person name="Sun J."/>
        </authorList>
    </citation>
    <scope>NUCLEOTIDE SEQUENCE [LARGE SCALE GENOMIC DNA]</scope>
    <source>
        <strain evidence="2">596</strain>
    </source>
</reference>
<comment type="caution">
    <text evidence="1">The sequence shown here is derived from an EMBL/GenBank/DDBJ whole genome shotgun (WGS) entry which is preliminary data.</text>
</comment>
<evidence type="ECO:0000313" key="2">
    <source>
        <dbReference type="Proteomes" id="UP000234296"/>
    </source>
</evidence>
<accession>A0ABX4SY79</accession>
<keyword evidence="2" id="KW-1185">Reference proteome</keyword>
<dbReference type="Proteomes" id="UP000234296">
    <property type="component" value="Unassembled WGS sequence"/>
</dbReference>
<name>A0ABX4SY79_9GAMM</name>
<protein>
    <recommendedName>
        <fullName evidence="3">Lipoprotein</fullName>
    </recommendedName>
</protein>